<comment type="subcellular location">
    <subcellularLocation>
        <location evidence="1">Nucleus</location>
    </subcellularLocation>
</comment>
<feature type="compositionally biased region" description="Basic and acidic residues" evidence="5">
    <location>
        <begin position="711"/>
        <end position="724"/>
    </location>
</feature>
<feature type="compositionally biased region" description="Basic and acidic residues" evidence="5">
    <location>
        <begin position="681"/>
        <end position="691"/>
    </location>
</feature>
<feature type="region of interest" description="Disordered" evidence="5">
    <location>
        <begin position="681"/>
        <end position="724"/>
    </location>
</feature>
<feature type="compositionally biased region" description="Polar residues" evidence="5">
    <location>
        <begin position="788"/>
        <end position="810"/>
    </location>
</feature>
<evidence type="ECO:0008006" key="10">
    <source>
        <dbReference type="Google" id="ProtNLM"/>
    </source>
</evidence>
<feature type="domain" description="DUF7650" evidence="7">
    <location>
        <begin position="395"/>
        <end position="482"/>
    </location>
</feature>
<evidence type="ECO:0000259" key="8">
    <source>
        <dbReference type="Pfam" id="PF25826"/>
    </source>
</evidence>
<feature type="domain" description="DUF7952" evidence="8">
    <location>
        <begin position="210"/>
        <end position="357"/>
    </location>
</feature>
<reference evidence="9" key="1">
    <citation type="submission" date="2020-07" db="EMBL/GenBank/DDBJ databases">
        <authorList>
            <person name="Lin J."/>
        </authorList>
    </citation>
    <scope>NUCLEOTIDE SEQUENCE</scope>
</reference>
<feature type="region of interest" description="Disordered" evidence="5">
    <location>
        <begin position="564"/>
        <end position="612"/>
    </location>
</feature>
<evidence type="ECO:0000256" key="1">
    <source>
        <dbReference type="ARBA" id="ARBA00004123"/>
    </source>
</evidence>
<feature type="compositionally biased region" description="Low complexity" evidence="5">
    <location>
        <begin position="851"/>
        <end position="866"/>
    </location>
</feature>
<dbReference type="GO" id="GO:0005634">
    <property type="term" value="C:nucleus"/>
    <property type="evidence" value="ECO:0007669"/>
    <property type="project" value="UniProtKB-SubCell"/>
</dbReference>
<dbReference type="AlphaFoldDB" id="A0A6V7PR37"/>
<sequence>MPLSPFPALLILSLFLYRLRRRRIFAGANADTDTVKVTATLQPRSGGFLAVSSPAPWRWQRGMDFVELENNQHVSEAFSDQLSLPSSPGTNEIYDESPICPRIGEQFQVGIPNLATEAERQQLWSCPTDNGLMLRFNYPVGIGLSIPIMWVHHQNVSIKEEGKDSKVNRSGCKEENSYDHGTLSKTLICKVESGNDQEYIPLPGSSTSSWSDVEAQCFLLGLYIFGKNLEQLRKFVVCKMMGDILSYYYGSFYRSEAYRRWSECRKIRSRRCILGQRIFTGWRQQELLSRLLPAIPKGAQDSLLEACFLTFVSVVKILMSWQVVKSFNEGRASFEEFIFTLKSIVGTQALIEAIGIGKGKQDLTGVILDPIRSNQPASSRSEIPVGKACSSLTSSDIIKFLTGDFRLSKARSNDLFWEAVWPRLLARGWHSEQPKHLNTVGSKNTLVFLMPSIKKFSRKKLVKGDHYFDSVSDVLSKVASDPRLLELEGDGVDENGWAVDTSNTNKDGMSDQHRRSYLRPKLPNCNSELMKFTVVDTSLVQGEGPFKVRELRSLPIDVAFNYEPSSAHSTKSESSSEQSDSDESSLDDQGSSDQHTLDDKNLGKSTNMEINGHVSDGQLFDALNSKTSIKDEMCYLSQRTKPGQQVYLSPIVKRRRLAATSKYDGSGRRTAFARCHQLNKEETDRKLDSPKANEVGGEDALNHRNKAIDSSTKDSPGEGKNHVKTEEKAIKEEPHLQPHSFIDLNIPQEPPEHEIGENLSIALSVSKDGPSNSDKRAYTSETKPADVETSNNETNIEMKTWRQSTRNRPPTTRALEALACGFIGTKRKSRDVKVPSSRPSRRARKPVEAHVPSSSPSIGDSSPVIDDLQKSNMNNTVPLSESHPPSDTKGTHELGVP</sequence>
<accession>A0A6V7PR37</accession>
<proteinExistence type="predicted"/>
<evidence type="ECO:0000313" key="9">
    <source>
        <dbReference type="EMBL" id="CAD1833319.1"/>
    </source>
</evidence>
<name>A0A6V7PR37_ANACO</name>
<feature type="compositionally biased region" description="Basic and acidic residues" evidence="5">
    <location>
        <begin position="884"/>
        <end position="897"/>
    </location>
</feature>
<feature type="region of interest" description="Disordered" evidence="5">
    <location>
        <begin position="764"/>
        <end position="897"/>
    </location>
</feature>
<dbReference type="EMBL" id="LR862151">
    <property type="protein sequence ID" value="CAD1833319.1"/>
    <property type="molecule type" value="Genomic_DNA"/>
</dbReference>
<feature type="compositionally biased region" description="Basic and acidic residues" evidence="5">
    <location>
        <begin position="773"/>
        <end position="786"/>
    </location>
</feature>
<keyword evidence="4" id="KW-0539">Nucleus</keyword>
<feature type="chain" id="PRO_5028003687" description="SANT domain-containing protein" evidence="6">
    <location>
        <begin position="22"/>
        <end position="897"/>
    </location>
</feature>
<evidence type="ECO:0000256" key="2">
    <source>
        <dbReference type="ARBA" id="ARBA00023015"/>
    </source>
</evidence>
<dbReference type="GO" id="GO:0003714">
    <property type="term" value="F:transcription corepressor activity"/>
    <property type="evidence" value="ECO:0007669"/>
    <property type="project" value="TreeGrafter"/>
</dbReference>
<feature type="compositionally biased region" description="Low complexity" evidence="5">
    <location>
        <begin position="565"/>
        <end position="578"/>
    </location>
</feature>
<dbReference type="PANTHER" id="PTHR13859:SF11">
    <property type="entry name" value="GRUNGE, ISOFORM J"/>
    <property type="match status" value="1"/>
</dbReference>
<feature type="compositionally biased region" description="Polar residues" evidence="5">
    <location>
        <begin position="870"/>
        <end position="883"/>
    </location>
</feature>
<keyword evidence="6" id="KW-0732">Signal</keyword>
<protein>
    <recommendedName>
        <fullName evidence="10">SANT domain-containing protein</fullName>
    </recommendedName>
</protein>
<evidence type="ECO:0000256" key="4">
    <source>
        <dbReference type="ARBA" id="ARBA00023242"/>
    </source>
</evidence>
<evidence type="ECO:0000256" key="6">
    <source>
        <dbReference type="SAM" id="SignalP"/>
    </source>
</evidence>
<dbReference type="InterPro" id="IPR056067">
    <property type="entry name" value="DUF7650"/>
</dbReference>
<dbReference type="InterPro" id="IPR057712">
    <property type="entry name" value="DUF7952"/>
</dbReference>
<keyword evidence="3" id="KW-0804">Transcription</keyword>
<keyword evidence="2" id="KW-0805">Transcription regulation</keyword>
<dbReference type="PANTHER" id="PTHR13859">
    <property type="entry name" value="ATROPHIN-RELATED"/>
    <property type="match status" value="1"/>
</dbReference>
<evidence type="ECO:0000256" key="5">
    <source>
        <dbReference type="SAM" id="MobiDB-lite"/>
    </source>
</evidence>
<feature type="signal peptide" evidence="6">
    <location>
        <begin position="1"/>
        <end position="21"/>
    </location>
</feature>
<dbReference type="Pfam" id="PF24662">
    <property type="entry name" value="DUF7650"/>
    <property type="match status" value="1"/>
</dbReference>
<organism evidence="9">
    <name type="scientific">Ananas comosus var. bracteatus</name>
    <name type="common">red pineapple</name>
    <dbReference type="NCBI Taxonomy" id="296719"/>
    <lineage>
        <taxon>Eukaryota</taxon>
        <taxon>Viridiplantae</taxon>
        <taxon>Streptophyta</taxon>
        <taxon>Embryophyta</taxon>
        <taxon>Tracheophyta</taxon>
        <taxon>Spermatophyta</taxon>
        <taxon>Magnoliopsida</taxon>
        <taxon>Liliopsida</taxon>
        <taxon>Poales</taxon>
        <taxon>Bromeliaceae</taxon>
        <taxon>Bromelioideae</taxon>
        <taxon>Ananas</taxon>
    </lineage>
</organism>
<feature type="region of interest" description="Disordered" evidence="5">
    <location>
        <begin position="495"/>
        <end position="515"/>
    </location>
</feature>
<gene>
    <name evidence="9" type="ORF">CB5_LOCUS16530</name>
</gene>
<dbReference type="Pfam" id="PF25826">
    <property type="entry name" value="DUF7952"/>
    <property type="match status" value="1"/>
</dbReference>
<evidence type="ECO:0000256" key="3">
    <source>
        <dbReference type="ARBA" id="ARBA00023163"/>
    </source>
</evidence>
<evidence type="ECO:0000259" key="7">
    <source>
        <dbReference type="Pfam" id="PF24662"/>
    </source>
</evidence>